<dbReference type="EMBL" id="LWDX02052645">
    <property type="protein sequence ID" value="OEL19784.1"/>
    <property type="molecule type" value="Genomic_DNA"/>
</dbReference>
<name>A0A1E5V418_9POAL</name>
<gene>
    <name evidence="1" type="ORF">BAE44_0019197</name>
</gene>
<dbReference type="Proteomes" id="UP000095767">
    <property type="component" value="Unassembled WGS sequence"/>
</dbReference>
<evidence type="ECO:0000313" key="2">
    <source>
        <dbReference type="Proteomes" id="UP000095767"/>
    </source>
</evidence>
<proteinExistence type="predicted"/>
<reference evidence="1 2" key="1">
    <citation type="submission" date="2016-09" db="EMBL/GenBank/DDBJ databases">
        <title>The draft genome of Dichanthelium oligosanthes: A C3 panicoid grass species.</title>
        <authorList>
            <person name="Studer A.J."/>
            <person name="Schnable J.C."/>
            <person name="Brutnell T.P."/>
        </authorList>
    </citation>
    <scope>NUCLEOTIDE SEQUENCE [LARGE SCALE GENOMIC DNA]</scope>
    <source>
        <strain evidence="2">cv. Kellogg 1175</strain>
        <tissue evidence="1">Leaf</tissue>
    </source>
</reference>
<keyword evidence="2" id="KW-1185">Reference proteome</keyword>
<accession>A0A1E5V418</accession>
<sequence length="38" mass="4232">LCYNGWMASPCTPSCEDRFQGQESTFQNSELMLLSSIG</sequence>
<feature type="non-terminal residue" evidence="1">
    <location>
        <position position="1"/>
    </location>
</feature>
<dbReference type="AlphaFoldDB" id="A0A1E5V418"/>
<comment type="caution">
    <text evidence="1">The sequence shown here is derived from an EMBL/GenBank/DDBJ whole genome shotgun (WGS) entry which is preliminary data.</text>
</comment>
<protein>
    <submittedName>
        <fullName evidence="1">Uncharacterized protein</fullName>
    </submittedName>
</protein>
<evidence type="ECO:0000313" key="1">
    <source>
        <dbReference type="EMBL" id="OEL19784.1"/>
    </source>
</evidence>
<organism evidence="1 2">
    <name type="scientific">Dichanthelium oligosanthes</name>
    <dbReference type="NCBI Taxonomy" id="888268"/>
    <lineage>
        <taxon>Eukaryota</taxon>
        <taxon>Viridiplantae</taxon>
        <taxon>Streptophyta</taxon>
        <taxon>Embryophyta</taxon>
        <taxon>Tracheophyta</taxon>
        <taxon>Spermatophyta</taxon>
        <taxon>Magnoliopsida</taxon>
        <taxon>Liliopsida</taxon>
        <taxon>Poales</taxon>
        <taxon>Poaceae</taxon>
        <taxon>PACMAD clade</taxon>
        <taxon>Panicoideae</taxon>
        <taxon>Panicodae</taxon>
        <taxon>Paniceae</taxon>
        <taxon>Dichantheliinae</taxon>
        <taxon>Dichanthelium</taxon>
    </lineage>
</organism>